<gene>
    <name evidence="1" type="ORF">IFM89_011400</name>
</gene>
<dbReference type="Pfam" id="PF00996">
    <property type="entry name" value="GDI"/>
    <property type="match status" value="1"/>
</dbReference>
<dbReference type="GO" id="GO:0007264">
    <property type="term" value="P:small GTPase-mediated signal transduction"/>
    <property type="evidence" value="ECO:0007669"/>
    <property type="project" value="InterPro"/>
</dbReference>
<dbReference type="GO" id="GO:0005092">
    <property type="term" value="F:GDP-dissociation inhibitor activity"/>
    <property type="evidence" value="ECO:0007669"/>
    <property type="project" value="InterPro"/>
</dbReference>
<dbReference type="GO" id="GO:0020037">
    <property type="term" value="F:heme binding"/>
    <property type="evidence" value="ECO:0007669"/>
    <property type="project" value="InterPro"/>
</dbReference>
<dbReference type="PANTHER" id="PTHR33144">
    <property type="entry name" value="OS10G0409366 PROTEIN-RELATED"/>
    <property type="match status" value="1"/>
</dbReference>
<proteinExistence type="predicted"/>
<dbReference type="InterPro" id="IPR036909">
    <property type="entry name" value="Cyt_c-like_dom_sf"/>
</dbReference>
<dbReference type="GO" id="GO:0009055">
    <property type="term" value="F:electron transfer activity"/>
    <property type="evidence" value="ECO:0007669"/>
    <property type="project" value="InterPro"/>
</dbReference>
<dbReference type="InterPro" id="IPR018203">
    <property type="entry name" value="GDP_dissociation_inhibitor"/>
</dbReference>
<accession>A0A835I1E6</accession>
<dbReference type="OrthoDB" id="1938530at2759"/>
<evidence type="ECO:0000313" key="1">
    <source>
        <dbReference type="EMBL" id="KAF9608779.1"/>
    </source>
</evidence>
<organism evidence="1 2">
    <name type="scientific">Coptis chinensis</name>
    <dbReference type="NCBI Taxonomy" id="261450"/>
    <lineage>
        <taxon>Eukaryota</taxon>
        <taxon>Viridiplantae</taxon>
        <taxon>Streptophyta</taxon>
        <taxon>Embryophyta</taxon>
        <taxon>Tracheophyta</taxon>
        <taxon>Spermatophyta</taxon>
        <taxon>Magnoliopsida</taxon>
        <taxon>Ranunculales</taxon>
        <taxon>Ranunculaceae</taxon>
        <taxon>Coptidoideae</taxon>
        <taxon>Coptis</taxon>
    </lineage>
</organism>
<comment type="caution">
    <text evidence="1">The sequence shown here is derived from an EMBL/GenBank/DDBJ whole genome shotgun (WGS) entry which is preliminary data.</text>
</comment>
<dbReference type="Proteomes" id="UP000631114">
    <property type="component" value="Unassembled WGS sequence"/>
</dbReference>
<dbReference type="EMBL" id="JADFTS010000004">
    <property type="protein sequence ID" value="KAF9608779.1"/>
    <property type="molecule type" value="Genomic_DNA"/>
</dbReference>
<sequence length="389" mass="43904">MEDHLTHSHSHSLSNDLDEDMAKAVEALGKMFAFEHLSSIDIDWTRNKFRLAWKEYKHELYNKYVKDQPPSIVKENPQDGIPLQDWRRFVDNCHSEKFKASSLRNSANRKNQKNSSCLRRKSAAVAREEMAMAKGVPESSIGRVESYKFIHKRKSGVAQDPELVLWLGGIVQDVDPTIEFGDRRLEEGNFKVYVNVIYDGTAALPLYHDAWKSKLGEIAQGIQTPRGQVVDAESFLDLTGMLASFQLSMDVIRDVLVGVIRFAASASPLLGVAASACRFWCCCRHRCLPPLPWTWRCLPVSLGVCFATYGARCPWVGRDPTGCQPFVWGSHLHHVSKAFARLSVVYGGTYMLNKPECKYIPRTNMGFYGLKKAHERVDLIAYLKSATSS</sequence>
<name>A0A835I1E6_9MAGN</name>
<keyword evidence="2" id="KW-1185">Reference proteome</keyword>
<evidence type="ECO:0000313" key="2">
    <source>
        <dbReference type="Proteomes" id="UP000631114"/>
    </source>
</evidence>
<dbReference type="Gene3D" id="1.10.760.10">
    <property type="entry name" value="Cytochrome c-like domain"/>
    <property type="match status" value="1"/>
</dbReference>
<reference evidence="1 2" key="1">
    <citation type="submission" date="2020-10" db="EMBL/GenBank/DDBJ databases">
        <title>The Coptis chinensis genome and diversification of protoberbering-type alkaloids.</title>
        <authorList>
            <person name="Wang B."/>
            <person name="Shu S."/>
            <person name="Song C."/>
            <person name="Liu Y."/>
        </authorList>
    </citation>
    <scope>NUCLEOTIDE SEQUENCE [LARGE SCALE GENOMIC DNA]</scope>
    <source>
        <strain evidence="1">HL-2020</strain>
        <tissue evidence="1">Leaf</tissue>
    </source>
</reference>
<dbReference type="PANTHER" id="PTHR33144:SF46">
    <property type="entry name" value="OS04G0610000 PROTEIN"/>
    <property type="match status" value="1"/>
</dbReference>
<protein>
    <submittedName>
        <fullName evidence="1">Uncharacterized protein</fullName>
    </submittedName>
</protein>
<dbReference type="AlphaFoldDB" id="A0A835I1E6"/>